<keyword evidence="5" id="KW-1185">Reference proteome</keyword>
<proteinExistence type="predicted"/>
<dbReference type="Proteomes" id="UP001162741">
    <property type="component" value="Chromosome"/>
</dbReference>
<organism evidence="4 5">
    <name type="scientific">Chitinophaga horti</name>
    <dbReference type="NCBI Taxonomy" id="2920382"/>
    <lineage>
        <taxon>Bacteria</taxon>
        <taxon>Pseudomonadati</taxon>
        <taxon>Bacteroidota</taxon>
        <taxon>Chitinophagia</taxon>
        <taxon>Chitinophagales</taxon>
        <taxon>Chitinophagaceae</taxon>
        <taxon>Chitinophaga</taxon>
    </lineage>
</organism>
<feature type="chain" id="PRO_5047233923" evidence="2">
    <location>
        <begin position="24"/>
        <end position="341"/>
    </location>
</feature>
<evidence type="ECO:0000313" key="4">
    <source>
        <dbReference type="EMBL" id="UYQ94759.1"/>
    </source>
</evidence>
<dbReference type="PANTHER" id="PTHR43798">
    <property type="entry name" value="MONOACYLGLYCEROL LIPASE"/>
    <property type="match status" value="1"/>
</dbReference>
<evidence type="ECO:0000256" key="2">
    <source>
        <dbReference type="SAM" id="SignalP"/>
    </source>
</evidence>
<evidence type="ECO:0000256" key="1">
    <source>
        <dbReference type="ARBA" id="ARBA00022801"/>
    </source>
</evidence>
<reference evidence="4" key="1">
    <citation type="submission" date="2022-10" db="EMBL/GenBank/DDBJ databases">
        <title>Chitinophaga sp. nov., isolated from soil.</title>
        <authorList>
            <person name="Jeon C.O."/>
        </authorList>
    </citation>
    <scope>NUCLEOTIDE SEQUENCE</scope>
    <source>
        <strain evidence="4">R8</strain>
    </source>
</reference>
<dbReference type="PANTHER" id="PTHR43798:SF31">
    <property type="entry name" value="AB HYDROLASE SUPERFAMILY PROTEIN YCLE"/>
    <property type="match status" value="1"/>
</dbReference>
<feature type="signal peptide" evidence="2">
    <location>
        <begin position="1"/>
        <end position="23"/>
    </location>
</feature>
<protein>
    <submittedName>
        <fullName evidence="4">Alpha/beta hydrolase</fullName>
    </submittedName>
</protein>
<dbReference type="Gene3D" id="3.40.50.1820">
    <property type="entry name" value="alpha/beta hydrolase"/>
    <property type="match status" value="1"/>
</dbReference>
<feature type="domain" description="AB hydrolase-1" evidence="3">
    <location>
        <begin position="80"/>
        <end position="302"/>
    </location>
</feature>
<keyword evidence="1 4" id="KW-0378">Hydrolase</keyword>
<dbReference type="EMBL" id="CP107006">
    <property type="protein sequence ID" value="UYQ94759.1"/>
    <property type="molecule type" value="Genomic_DNA"/>
</dbReference>
<evidence type="ECO:0000313" key="5">
    <source>
        <dbReference type="Proteomes" id="UP001162741"/>
    </source>
</evidence>
<keyword evidence="2" id="KW-0732">Signal</keyword>
<dbReference type="InterPro" id="IPR000073">
    <property type="entry name" value="AB_hydrolase_1"/>
</dbReference>
<dbReference type="GO" id="GO:0016787">
    <property type="term" value="F:hydrolase activity"/>
    <property type="evidence" value="ECO:0007669"/>
    <property type="project" value="UniProtKB-KW"/>
</dbReference>
<gene>
    <name evidence="4" type="ORF">MKQ68_06600</name>
</gene>
<evidence type="ECO:0000259" key="3">
    <source>
        <dbReference type="Pfam" id="PF12697"/>
    </source>
</evidence>
<dbReference type="Pfam" id="PF12697">
    <property type="entry name" value="Abhydrolase_6"/>
    <property type="match status" value="1"/>
</dbReference>
<name>A0ABY6J500_9BACT</name>
<sequence length="341" mass="37508">MRRKKWLILLAIVSMLTATYAFGPQPEPPVLTGTLPAVPTDPDQLEQFIAAGESLHRLKPDNEAKIIWADSLRRKTPVSIVYLHGFSASRMEGDPVHRDIARRFGANLYMARLDGHGIDTSDALYNMTASGLLRDARQALAIGRALGDKVILVGCSTGSTLALTLAARFPREVYAVVNLSANVAINQPMIALVDAPWGLQITRMVSGGDYMVSKPKYPDQPKYWYNKYRLEAIVELQNLVDNTMLPSTFATIHQPVLNLYYYKNEQEQDPTVKVSAILEMHGQLGTPAALKRAVAIPDAGAHVIGSSITSKDVAKVEEEMTKFLVEVLKLAPVGVNEPARY</sequence>
<dbReference type="InterPro" id="IPR029058">
    <property type="entry name" value="AB_hydrolase_fold"/>
</dbReference>
<accession>A0ABY6J500</accession>
<dbReference type="RefSeq" id="WP_264282603.1">
    <property type="nucleotide sequence ID" value="NZ_CP107006.1"/>
</dbReference>
<dbReference type="SUPFAM" id="SSF53474">
    <property type="entry name" value="alpha/beta-Hydrolases"/>
    <property type="match status" value="1"/>
</dbReference>
<dbReference type="InterPro" id="IPR050266">
    <property type="entry name" value="AB_hydrolase_sf"/>
</dbReference>